<gene>
    <name evidence="2" type="ORF">FVE85_3816</name>
</gene>
<evidence type="ECO:0000313" key="3">
    <source>
        <dbReference type="Proteomes" id="UP000324585"/>
    </source>
</evidence>
<dbReference type="AlphaFoldDB" id="A0A5J4YJM0"/>
<protein>
    <submittedName>
        <fullName evidence="2">Uncharacterized protein</fullName>
    </submittedName>
</protein>
<proteinExistence type="predicted"/>
<dbReference type="EMBL" id="VRMN01000020">
    <property type="protein sequence ID" value="KAA8490667.1"/>
    <property type="molecule type" value="Genomic_DNA"/>
</dbReference>
<feature type="region of interest" description="Disordered" evidence="1">
    <location>
        <begin position="53"/>
        <end position="111"/>
    </location>
</feature>
<feature type="region of interest" description="Disordered" evidence="1">
    <location>
        <begin position="1"/>
        <end position="38"/>
    </location>
</feature>
<sequence>MSAQRREGGQNDSSGRNEAALESVKRNHPFKSLRSVAGPYQWVGVTQGGYGYIDPDSAGARGSRRNRDDSGSAQPFAGPGSSTQKRCSDGISSGTSSGGLFLGGGLRCRRGRGSVPRRIKEKIPLVVTDKCETVITEERKPGKAAFIV</sequence>
<keyword evidence="3" id="KW-1185">Reference proteome</keyword>
<dbReference type="Proteomes" id="UP000324585">
    <property type="component" value="Unassembled WGS sequence"/>
</dbReference>
<reference evidence="3" key="1">
    <citation type="journal article" date="2019" name="Nat. Commun.">
        <title>Expansion of phycobilisome linker gene families in mesophilic red algae.</title>
        <authorList>
            <person name="Lee J."/>
            <person name="Kim D."/>
            <person name="Bhattacharya D."/>
            <person name="Yoon H.S."/>
        </authorList>
    </citation>
    <scope>NUCLEOTIDE SEQUENCE [LARGE SCALE GENOMIC DNA]</scope>
    <source>
        <strain evidence="3">CCMP 1328</strain>
    </source>
</reference>
<evidence type="ECO:0000256" key="1">
    <source>
        <dbReference type="SAM" id="MobiDB-lite"/>
    </source>
</evidence>
<organism evidence="2 3">
    <name type="scientific">Porphyridium purpureum</name>
    <name type="common">Red alga</name>
    <name type="synonym">Porphyridium cruentum</name>
    <dbReference type="NCBI Taxonomy" id="35688"/>
    <lineage>
        <taxon>Eukaryota</taxon>
        <taxon>Rhodophyta</taxon>
        <taxon>Bangiophyceae</taxon>
        <taxon>Porphyridiales</taxon>
        <taxon>Porphyridiaceae</taxon>
        <taxon>Porphyridium</taxon>
    </lineage>
</organism>
<evidence type="ECO:0000313" key="2">
    <source>
        <dbReference type="EMBL" id="KAA8490667.1"/>
    </source>
</evidence>
<name>A0A5J4YJM0_PORPP</name>
<comment type="caution">
    <text evidence="2">The sequence shown here is derived from an EMBL/GenBank/DDBJ whole genome shotgun (WGS) entry which is preliminary data.</text>
</comment>
<feature type="compositionally biased region" description="Gly residues" evidence="1">
    <location>
        <begin position="96"/>
        <end position="106"/>
    </location>
</feature>
<accession>A0A5J4YJM0</accession>